<dbReference type="EMBL" id="CAJNDS010000766">
    <property type="protein sequence ID" value="CAE7232475.1"/>
    <property type="molecule type" value="Genomic_DNA"/>
</dbReference>
<keyword evidence="3" id="KW-1185">Reference proteome</keyword>
<feature type="compositionally biased region" description="Low complexity" evidence="1">
    <location>
        <begin position="260"/>
        <end position="269"/>
    </location>
</feature>
<feature type="compositionally biased region" description="Basic and acidic residues" evidence="1">
    <location>
        <begin position="141"/>
        <end position="151"/>
    </location>
</feature>
<evidence type="ECO:0000313" key="2">
    <source>
        <dbReference type="EMBL" id="CAE7232475.1"/>
    </source>
</evidence>
<proteinExistence type="predicted"/>
<dbReference type="AlphaFoldDB" id="A0A812KMB0"/>
<feature type="non-terminal residue" evidence="2">
    <location>
        <position position="655"/>
    </location>
</feature>
<name>A0A812KMB0_9DINO</name>
<feature type="compositionally biased region" description="Acidic residues" evidence="1">
    <location>
        <begin position="435"/>
        <end position="477"/>
    </location>
</feature>
<organism evidence="2 3">
    <name type="scientific">Symbiodinium natans</name>
    <dbReference type="NCBI Taxonomy" id="878477"/>
    <lineage>
        <taxon>Eukaryota</taxon>
        <taxon>Sar</taxon>
        <taxon>Alveolata</taxon>
        <taxon>Dinophyceae</taxon>
        <taxon>Suessiales</taxon>
        <taxon>Symbiodiniaceae</taxon>
        <taxon>Symbiodinium</taxon>
    </lineage>
</organism>
<dbReference type="Proteomes" id="UP000604046">
    <property type="component" value="Unassembled WGS sequence"/>
</dbReference>
<feature type="compositionally biased region" description="Basic and acidic residues" evidence="1">
    <location>
        <begin position="495"/>
        <end position="505"/>
    </location>
</feature>
<reference evidence="2" key="1">
    <citation type="submission" date="2021-02" db="EMBL/GenBank/DDBJ databases">
        <authorList>
            <person name="Dougan E. K."/>
            <person name="Rhodes N."/>
            <person name="Thang M."/>
            <person name="Chan C."/>
        </authorList>
    </citation>
    <scope>NUCLEOTIDE SEQUENCE</scope>
</reference>
<evidence type="ECO:0000313" key="3">
    <source>
        <dbReference type="Proteomes" id="UP000604046"/>
    </source>
</evidence>
<feature type="compositionally biased region" description="Basic residues" evidence="1">
    <location>
        <begin position="546"/>
        <end position="555"/>
    </location>
</feature>
<feature type="compositionally biased region" description="Basic and acidic residues" evidence="1">
    <location>
        <begin position="208"/>
        <end position="259"/>
    </location>
</feature>
<protein>
    <submittedName>
        <fullName evidence="2">MDN1 protein</fullName>
    </submittedName>
</protein>
<feature type="compositionally biased region" description="Basic and acidic residues" evidence="1">
    <location>
        <begin position="518"/>
        <end position="532"/>
    </location>
</feature>
<accession>A0A812KMB0</accession>
<feature type="compositionally biased region" description="Basic residues" evidence="1">
    <location>
        <begin position="152"/>
        <end position="164"/>
    </location>
</feature>
<sequence>MPQNADWDTNPELESAVWQATQRLPPAMSKKMYGFMKRTWATALAKLRKDDRAPNRPEDRRTHFVKAWISDTLWRLYQAGDNWSADPASMGIDTSEAEDIFSRVLSKPRVLPDEAGGRLPVPPRQWHVVTQTVEDTFEELSEARVADTADGKKKKRPAKPKPIRGYKPEPARTYAASSHESWNAKADIPFWARKMWDRDNDTAPQRWQGEDQSKDSGVKGKGKDRGKDKANEKYENGKDKGKGKGRGKDKGKDFQERCKSASPLRPCSRSRSREDRLGGPGKLVLHRSRSWGGRERSRRRFPVGRMPYFDGGSRHRTSRSRRRDRHRGGRRRTSRRSRAPRSGGRTAREDARRVKLPESRRSRSAKRGLQSFGSHRPPVSPKVARKEARLVEALEPTAQCKVKPVKDRSRSSSYSSYTSMETRCKAAAKCKADGDKEEEEEEEEKEEKEENEEKEEREEREETEEKEEREEREEKDDKDEKAEREEKDEEEDSDHGEKSDQKSEEAEAEEASPISEATKTKRAEPAKAKAKECSSSASDSTDRSTRARRLRRKVAGHASQEPQPTAAEKSECEKSEEEQDQDAPTAQADGAQEEKAGDAGEVEDTVDLETDMFDDIDDEKLMAQLQQGLMKVKEDESIQDDAEPVELVECINRRK</sequence>
<comment type="caution">
    <text evidence="2">The sequence shown here is derived from an EMBL/GenBank/DDBJ whole genome shotgun (WGS) entry which is preliminary data.</text>
</comment>
<dbReference type="OrthoDB" id="446013at2759"/>
<evidence type="ECO:0000256" key="1">
    <source>
        <dbReference type="SAM" id="MobiDB-lite"/>
    </source>
</evidence>
<feature type="region of interest" description="Disordered" evidence="1">
    <location>
        <begin position="201"/>
        <end position="606"/>
    </location>
</feature>
<gene>
    <name evidence="2" type="primary">MDN1</name>
    <name evidence="2" type="ORF">SNAT2548_LOCUS9625</name>
</gene>
<feature type="compositionally biased region" description="Basic residues" evidence="1">
    <location>
        <begin position="314"/>
        <end position="339"/>
    </location>
</feature>
<feature type="compositionally biased region" description="Basic and acidic residues" evidence="1">
    <location>
        <begin position="346"/>
        <end position="361"/>
    </location>
</feature>
<feature type="region of interest" description="Disordered" evidence="1">
    <location>
        <begin position="141"/>
        <end position="180"/>
    </location>
</feature>